<evidence type="ECO:0000313" key="2">
    <source>
        <dbReference type="Proteomes" id="UP000621454"/>
    </source>
</evidence>
<proteinExistence type="predicted"/>
<dbReference type="Proteomes" id="UP000621454">
    <property type="component" value="Unassembled WGS sequence"/>
</dbReference>
<name>A0A916SW71_9ACTN</name>
<accession>A0A916SW71</accession>
<reference evidence="1" key="1">
    <citation type="journal article" date="2014" name="Int. J. Syst. Evol. Microbiol.">
        <title>Complete genome sequence of Corynebacterium casei LMG S-19264T (=DSM 44701T), isolated from a smear-ripened cheese.</title>
        <authorList>
            <consortium name="US DOE Joint Genome Institute (JGI-PGF)"/>
            <person name="Walter F."/>
            <person name="Albersmeier A."/>
            <person name="Kalinowski J."/>
            <person name="Ruckert C."/>
        </authorList>
    </citation>
    <scope>NUCLEOTIDE SEQUENCE</scope>
    <source>
        <strain evidence="1">CGMCC 1.12827</strain>
    </source>
</reference>
<dbReference type="RefSeq" id="WP_188584628.1">
    <property type="nucleotide sequence ID" value="NZ_BMGC01000001.1"/>
</dbReference>
<evidence type="ECO:0008006" key="3">
    <source>
        <dbReference type="Google" id="ProtNLM"/>
    </source>
</evidence>
<protein>
    <recommendedName>
        <fullName evidence="3">Excreted virulence factor EspC, type VII ESX diderm</fullName>
    </recommendedName>
</protein>
<comment type="caution">
    <text evidence="1">The sequence shown here is derived from an EMBL/GenBank/DDBJ whole genome shotgun (WGS) entry which is preliminary data.</text>
</comment>
<organism evidence="1 2">
    <name type="scientific">Gordonia jinhuaensis</name>
    <dbReference type="NCBI Taxonomy" id="1517702"/>
    <lineage>
        <taxon>Bacteria</taxon>
        <taxon>Bacillati</taxon>
        <taxon>Actinomycetota</taxon>
        <taxon>Actinomycetes</taxon>
        <taxon>Mycobacteriales</taxon>
        <taxon>Gordoniaceae</taxon>
        <taxon>Gordonia</taxon>
    </lineage>
</organism>
<sequence>MTPLNVDPSALVHVGGRSAERSHRIRAAASVETICDAELTPTFGLVGARFLAAVTKSAQHRQRTLDALACRHAAIADSADNSARAYLGTDAHTARSLSAGASR</sequence>
<reference evidence="1" key="2">
    <citation type="submission" date="2020-09" db="EMBL/GenBank/DDBJ databases">
        <authorList>
            <person name="Sun Q."/>
            <person name="Zhou Y."/>
        </authorList>
    </citation>
    <scope>NUCLEOTIDE SEQUENCE</scope>
    <source>
        <strain evidence="1">CGMCC 1.12827</strain>
    </source>
</reference>
<dbReference type="GO" id="GO:0009306">
    <property type="term" value="P:protein secretion"/>
    <property type="evidence" value="ECO:0007669"/>
    <property type="project" value="InterPro"/>
</dbReference>
<gene>
    <name evidence="1" type="ORF">GCM10011489_01200</name>
</gene>
<evidence type="ECO:0000313" key="1">
    <source>
        <dbReference type="EMBL" id="GGB16853.1"/>
    </source>
</evidence>
<dbReference type="EMBL" id="BMGC01000001">
    <property type="protein sequence ID" value="GGB16853.1"/>
    <property type="molecule type" value="Genomic_DNA"/>
</dbReference>
<keyword evidence="2" id="KW-1185">Reference proteome</keyword>
<dbReference type="Pfam" id="PF10824">
    <property type="entry name" value="T7SS_ESX_EspC"/>
    <property type="match status" value="1"/>
</dbReference>
<dbReference type="InterPro" id="IPR022536">
    <property type="entry name" value="EspC"/>
</dbReference>
<dbReference type="AlphaFoldDB" id="A0A916SW71"/>